<dbReference type="AlphaFoldDB" id="A0A5N5QX58"/>
<dbReference type="OrthoDB" id="3243781at2759"/>
<comment type="caution">
    <text evidence="2">The sequence shown here is derived from an EMBL/GenBank/DDBJ whole genome shotgun (WGS) entry which is preliminary data.</text>
</comment>
<accession>A0A5N5QX58</accession>
<evidence type="ECO:0000313" key="3">
    <source>
        <dbReference type="Proteomes" id="UP000383932"/>
    </source>
</evidence>
<feature type="region of interest" description="Disordered" evidence="1">
    <location>
        <begin position="1"/>
        <end position="22"/>
    </location>
</feature>
<gene>
    <name evidence="2" type="ORF">CTheo_463</name>
</gene>
<dbReference type="Proteomes" id="UP000383932">
    <property type="component" value="Unassembled WGS sequence"/>
</dbReference>
<dbReference type="EMBL" id="SSOP01000003">
    <property type="protein sequence ID" value="KAB5596191.1"/>
    <property type="molecule type" value="Genomic_DNA"/>
</dbReference>
<keyword evidence="3" id="KW-1185">Reference proteome</keyword>
<reference evidence="2 3" key="1">
    <citation type="journal article" date="2019" name="Fungal Biol. Biotechnol.">
        <title>Draft genome sequence of fastidious pathogen Ceratobasidium theobromae, which causes vascular-streak dieback in Theobroma cacao.</title>
        <authorList>
            <person name="Ali S.S."/>
            <person name="Asman A."/>
            <person name="Shao J."/>
            <person name="Firmansyah A.P."/>
            <person name="Susilo A.W."/>
            <person name="Rosmana A."/>
            <person name="McMahon P."/>
            <person name="Junaid M."/>
            <person name="Guest D."/>
            <person name="Kheng T.Y."/>
            <person name="Meinhardt L.W."/>
            <person name="Bailey B.A."/>
        </authorList>
    </citation>
    <scope>NUCLEOTIDE SEQUENCE [LARGE SCALE GENOMIC DNA]</scope>
    <source>
        <strain evidence="2 3">CT2</strain>
    </source>
</reference>
<evidence type="ECO:0000313" key="2">
    <source>
        <dbReference type="EMBL" id="KAB5596191.1"/>
    </source>
</evidence>
<proteinExistence type="predicted"/>
<protein>
    <submittedName>
        <fullName evidence="2">Uncharacterized protein</fullName>
    </submittedName>
</protein>
<evidence type="ECO:0000256" key="1">
    <source>
        <dbReference type="SAM" id="MobiDB-lite"/>
    </source>
</evidence>
<sequence>MTLTTSIDHIRSAYDQSQPPPEGAFTFPRAVSGAGYLPPPEPETPSTPLTVVFSNGFISLPYLFMDPLDRSFHPEQLLRRMLGDPSAVRGIGYIYVASAKYWKLFESTEHEFLSFEVKSSIDRRVSTIVIHRVPPTRSYLDTLGIRRANTFFENNQYNVDIEDIHIVDRCRVSYSGDFDGLARRLGIGSRKCLMEITFHDQTFTLEQLLLAAQAVSAHETHHALFRARGHWFAFMLWELIQRITGTTASTTATPPILAIGKMLGFYRLTPWLLVNCQEYQEAERHAELETLITKYTTLWESFQVELPLIKARYGCPMNQSG</sequence>
<organism evidence="2 3">
    <name type="scientific">Ceratobasidium theobromae</name>
    <dbReference type="NCBI Taxonomy" id="1582974"/>
    <lineage>
        <taxon>Eukaryota</taxon>
        <taxon>Fungi</taxon>
        <taxon>Dikarya</taxon>
        <taxon>Basidiomycota</taxon>
        <taxon>Agaricomycotina</taxon>
        <taxon>Agaricomycetes</taxon>
        <taxon>Cantharellales</taxon>
        <taxon>Ceratobasidiaceae</taxon>
        <taxon>Ceratobasidium</taxon>
    </lineage>
</organism>
<name>A0A5N5QX58_9AGAM</name>